<evidence type="ECO:0000313" key="2">
    <source>
        <dbReference type="Proteomes" id="UP000639338"/>
    </source>
</evidence>
<name>A0A835CVV4_APHGI</name>
<gene>
    <name evidence="1" type="ORF">HCN44_010028</name>
</gene>
<organism evidence="1 2">
    <name type="scientific">Aphidius gifuensis</name>
    <name type="common">Parasitoid wasp</name>
    <dbReference type="NCBI Taxonomy" id="684658"/>
    <lineage>
        <taxon>Eukaryota</taxon>
        <taxon>Metazoa</taxon>
        <taxon>Ecdysozoa</taxon>
        <taxon>Arthropoda</taxon>
        <taxon>Hexapoda</taxon>
        <taxon>Insecta</taxon>
        <taxon>Pterygota</taxon>
        <taxon>Neoptera</taxon>
        <taxon>Endopterygota</taxon>
        <taxon>Hymenoptera</taxon>
        <taxon>Apocrita</taxon>
        <taxon>Ichneumonoidea</taxon>
        <taxon>Braconidae</taxon>
        <taxon>Aphidiinae</taxon>
        <taxon>Aphidius</taxon>
    </lineage>
</organism>
<dbReference type="AlphaFoldDB" id="A0A835CVV4"/>
<sequence>KNILIVKKKLLGNILENTKLVTQIKLFSYLLPPTGRGSPTDKTSVIDVYESIFIFVQPGDDAVQAALTKRQSELIKKKQKLQPIIVVIGDFEEIRCCIYDIKWKLPNILSAFDILFKSFFTLDLNFPYQSLTHYEVLQRCIYGIESKPVDPKANTVINDLDRYAI</sequence>
<feature type="non-terminal residue" evidence="1">
    <location>
        <position position="165"/>
    </location>
</feature>
<keyword evidence="2" id="KW-1185">Reference proteome</keyword>
<comment type="caution">
    <text evidence="1">The sequence shown here is derived from an EMBL/GenBank/DDBJ whole genome shotgun (WGS) entry which is preliminary data.</text>
</comment>
<dbReference type="Proteomes" id="UP000639338">
    <property type="component" value="Unassembled WGS sequence"/>
</dbReference>
<reference evidence="1 2" key="1">
    <citation type="submission" date="2020-08" db="EMBL/GenBank/DDBJ databases">
        <title>Aphidius gifuensis genome sequencing and assembly.</title>
        <authorList>
            <person name="Du Z."/>
        </authorList>
    </citation>
    <scope>NUCLEOTIDE SEQUENCE [LARGE SCALE GENOMIC DNA]</scope>
    <source>
        <strain evidence="1">YNYX2018</strain>
        <tissue evidence="1">Adults</tissue>
    </source>
</reference>
<proteinExistence type="predicted"/>
<accession>A0A835CVV4</accession>
<protein>
    <submittedName>
        <fullName evidence="1">Uncharacterized protein</fullName>
    </submittedName>
</protein>
<evidence type="ECO:0000313" key="1">
    <source>
        <dbReference type="EMBL" id="KAF7998459.1"/>
    </source>
</evidence>
<dbReference type="EMBL" id="JACMRX010000001">
    <property type="protein sequence ID" value="KAF7998459.1"/>
    <property type="molecule type" value="Genomic_DNA"/>
</dbReference>